<name>H8GNH9_METAL</name>
<dbReference type="HOGENOM" id="CLU_165468_1_1_6"/>
<organism evidence="1 2">
    <name type="scientific">Methylomicrobium album BG8</name>
    <dbReference type="NCBI Taxonomy" id="686340"/>
    <lineage>
        <taxon>Bacteria</taxon>
        <taxon>Pseudomonadati</taxon>
        <taxon>Pseudomonadota</taxon>
        <taxon>Gammaproteobacteria</taxon>
        <taxon>Methylococcales</taxon>
        <taxon>Methylococcaceae</taxon>
        <taxon>Methylomicrobium</taxon>
    </lineage>
</organism>
<dbReference type="RefSeq" id="WP_005371528.1">
    <property type="nucleotide sequence ID" value="NZ_CM001475.1"/>
</dbReference>
<evidence type="ECO:0008006" key="3">
    <source>
        <dbReference type="Google" id="ProtNLM"/>
    </source>
</evidence>
<reference evidence="1 2" key="1">
    <citation type="journal article" date="2013" name="Genome Announc.">
        <title>Genome Sequence of the Obligate Gammaproteobacterial Methanotroph Methylomicrobium album Strain BG8.</title>
        <authorList>
            <person name="Kits K.D."/>
            <person name="Kalyuzhnaya M.G."/>
            <person name="Klotz M.G."/>
            <person name="Jetten M.S."/>
            <person name="Op den Camp H.J."/>
            <person name="Vuilleumier S."/>
            <person name="Bringel F."/>
            <person name="Dispirito A.A."/>
            <person name="Murrell J.C."/>
            <person name="Bruce D."/>
            <person name="Cheng J.F."/>
            <person name="Copeland A."/>
            <person name="Goodwin L."/>
            <person name="Hauser L."/>
            <person name="Lajus A."/>
            <person name="Land M.L."/>
            <person name="Lapidus A."/>
            <person name="Lucas S."/>
            <person name="Medigue C."/>
            <person name="Pitluck S."/>
            <person name="Woyke T."/>
            <person name="Zeytun A."/>
            <person name="Stein L.Y."/>
        </authorList>
    </citation>
    <scope>NUCLEOTIDE SEQUENCE [LARGE SCALE GENOMIC DNA]</scope>
    <source>
        <strain evidence="1 2">BG8</strain>
    </source>
</reference>
<dbReference type="Proteomes" id="UP000005090">
    <property type="component" value="Chromosome"/>
</dbReference>
<evidence type="ECO:0000313" key="2">
    <source>
        <dbReference type="Proteomes" id="UP000005090"/>
    </source>
</evidence>
<accession>H8GNH9</accession>
<gene>
    <name evidence="1" type="ORF">Metal_1805</name>
</gene>
<evidence type="ECO:0000313" key="1">
    <source>
        <dbReference type="EMBL" id="EIC29572.1"/>
    </source>
</evidence>
<protein>
    <recommendedName>
        <fullName evidence="3">Tetratricopeptide repeat protein</fullName>
    </recommendedName>
</protein>
<dbReference type="AlphaFoldDB" id="H8GNH9"/>
<dbReference type="eggNOG" id="ENOG5032YM4">
    <property type="taxonomic scope" value="Bacteria"/>
</dbReference>
<dbReference type="EMBL" id="CM001475">
    <property type="protein sequence ID" value="EIC29572.1"/>
    <property type="molecule type" value="Genomic_DNA"/>
</dbReference>
<sequence length="78" mass="9076">MPSDYRPILDKIKTGDWDAAHRSIQNFSDPLACRIHAFLHRQEGDLDNAAYWYARAKMTPPADSLTEELDRLYRLAQK</sequence>
<keyword evidence="2" id="KW-1185">Reference proteome</keyword>
<proteinExistence type="predicted"/>